<accession>A0A255GJE5</accession>
<dbReference type="InterPro" id="IPR013113">
    <property type="entry name" value="SIP_FAD-bd"/>
</dbReference>
<dbReference type="PROSITE" id="PS51384">
    <property type="entry name" value="FAD_FR"/>
    <property type="match status" value="1"/>
</dbReference>
<dbReference type="SUPFAM" id="SSF63380">
    <property type="entry name" value="Riboflavin synthase domain-like"/>
    <property type="match status" value="1"/>
</dbReference>
<sequence>MSRPYSQFRVVLERATDLTPQLRQLTFTGPELQHFGATCLDQRIKLVLPRGRGDDLADFPPGDDWYAAWRALPEMERRPVRTFTPAAVRPEVGEVDVIVARHGDIGPATRWAGAAEPGEQAILVGPDSRLTGHDRLGLEWRPDGAGEVLVVGDETALPAIRSIVAALPETISGRVLLEVPTDADRIALPAPAGVGVEILPRNEKHEIGELLLAAVIGEPAARAELGDDDAILWDTPTTAEAPETGGRRFAWIAGEAGVVTTIRRHLVSTGWDRSEVAFMGYWRRGRAEC</sequence>
<proteinExistence type="predicted"/>
<dbReference type="OrthoDB" id="9814826at2"/>
<evidence type="ECO:0000313" key="1">
    <source>
        <dbReference type="EMBL" id="OYO15945.1"/>
    </source>
</evidence>
<dbReference type="InterPro" id="IPR017927">
    <property type="entry name" value="FAD-bd_FR_type"/>
</dbReference>
<dbReference type="Gene3D" id="2.40.30.10">
    <property type="entry name" value="Translation factors"/>
    <property type="match status" value="1"/>
</dbReference>
<name>A0A255GJE5_9ACTN</name>
<accession>A0A4V3CES4</accession>
<dbReference type="RefSeq" id="WP_094404016.1">
    <property type="nucleotide sequence ID" value="NZ_NMVL01000029.1"/>
</dbReference>
<reference evidence="1 2" key="1">
    <citation type="submission" date="2017-07" db="EMBL/GenBank/DDBJ databases">
        <title>Draft whole genome sequences of clinical Proprionibacteriaceae strains.</title>
        <authorList>
            <person name="Bernier A.-M."/>
            <person name="Bernard K."/>
            <person name="Domingo M.-C."/>
        </authorList>
    </citation>
    <scope>NUCLEOTIDE SEQUENCE [LARGE SCALE GENOMIC DNA]</scope>
    <source>
        <strain evidence="1 2">NML 030167</strain>
    </source>
</reference>
<dbReference type="InterPro" id="IPR017938">
    <property type="entry name" value="Riboflavin_synthase-like_b-brl"/>
</dbReference>
<dbReference type="GO" id="GO:0016491">
    <property type="term" value="F:oxidoreductase activity"/>
    <property type="evidence" value="ECO:0007669"/>
    <property type="project" value="InterPro"/>
</dbReference>
<dbReference type="InterPro" id="IPR039261">
    <property type="entry name" value="FNR_nucleotide-bd"/>
</dbReference>
<dbReference type="Gene3D" id="3.40.50.80">
    <property type="entry name" value="Nucleotide-binding domain of ferredoxin-NADP reductase (FNR) module"/>
    <property type="match status" value="1"/>
</dbReference>
<dbReference type="AlphaFoldDB" id="A0A255GJE5"/>
<dbReference type="CDD" id="cd06193">
    <property type="entry name" value="siderophore_interacting"/>
    <property type="match status" value="1"/>
</dbReference>
<dbReference type="InterPro" id="IPR039374">
    <property type="entry name" value="SIP_fam"/>
</dbReference>
<dbReference type="Pfam" id="PF04954">
    <property type="entry name" value="SIP"/>
    <property type="match status" value="1"/>
</dbReference>
<dbReference type="Pfam" id="PF08021">
    <property type="entry name" value="FAD_binding_9"/>
    <property type="match status" value="1"/>
</dbReference>
<dbReference type="PANTHER" id="PTHR30157">
    <property type="entry name" value="FERRIC REDUCTASE, NADPH-DEPENDENT"/>
    <property type="match status" value="1"/>
</dbReference>
<keyword evidence="2" id="KW-1185">Reference proteome</keyword>
<comment type="caution">
    <text evidence="1">The sequence shown here is derived from an EMBL/GenBank/DDBJ whole genome shotgun (WGS) entry which is preliminary data.</text>
</comment>
<dbReference type="PANTHER" id="PTHR30157:SF0">
    <property type="entry name" value="NADPH-DEPENDENT FERRIC-CHELATE REDUCTASE"/>
    <property type="match status" value="1"/>
</dbReference>
<gene>
    <name evidence="1" type="ORF">CGZ94_05920</name>
</gene>
<dbReference type="EMBL" id="NMVO01000007">
    <property type="protein sequence ID" value="OYO15945.1"/>
    <property type="molecule type" value="Genomic_DNA"/>
</dbReference>
<dbReference type="Proteomes" id="UP000215896">
    <property type="component" value="Unassembled WGS sequence"/>
</dbReference>
<evidence type="ECO:0000313" key="2">
    <source>
        <dbReference type="Proteomes" id="UP000215896"/>
    </source>
</evidence>
<protein>
    <submittedName>
        <fullName evidence="1">NADPH-dependent ferric siderophore reductase</fullName>
    </submittedName>
</protein>
<organism evidence="1 2">
    <name type="scientific">Enemella evansiae</name>
    <dbReference type="NCBI Taxonomy" id="2016499"/>
    <lineage>
        <taxon>Bacteria</taxon>
        <taxon>Bacillati</taxon>
        <taxon>Actinomycetota</taxon>
        <taxon>Actinomycetes</taxon>
        <taxon>Propionibacteriales</taxon>
        <taxon>Propionibacteriaceae</taxon>
        <taxon>Enemella</taxon>
    </lineage>
</organism>
<dbReference type="InterPro" id="IPR007037">
    <property type="entry name" value="SIP_rossman_dom"/>
</dbReference>